<name>A0A1X0QCG0_9MICR</name>
<evidence type="ECO:0000313" key="1">
    <source>
        <dbReference type="EMBL" id="ORD97374.1"/>
    </source>
</evidence>
<dbReference type="VEuPathDB" id="MicrosporidiaDB:A0H76_6"/>
<evidence type="ECO:0000313" key="2">
    <source>
        <dbReference type="Proteomes" id="UP000192356"/>
    </source>
</evidence>
<comment type="caution">
    <text evidence="1">The sequence shown here is derived from an EMBL/GenBank/DDBJ whole genome shotgun (WGS) entry which is preliminary data.</text>
</comment>
<dbReference type="VEuPathDB" id="MicrosporidiaDB:HERIO_745"/>
<organism evidence="1 2">
    <name type="scientific">Hepatospora eriocheir</name>
    <dbReference type="NCBI Taxonomy" id="1081669"/>
    <lineage>
        <taxon>Eukaryota</taxon>
        <taxon>Fungi</taxon>
        <taxon>Fungi incertae sedis</taxon>
        <taxon>Microsporidia</taxon>
        <taxon>Hepatosporidae</taxon>
        <taxon>Hepatospora</taxon>
    </lineage>
</organism>
<keyword evidence="2" id="KW-1185">Reference proteome</keyword>
<dbReference type="EMBL" id="LVKB01000025">
    <property type="protein sequence ID" value="ORD97374.1"/>
    <property type="molecule type" value="Genomic_DNA"/>
</dbReference>
<protein>
    <submittedName>
        <fullName evidence="1">Uncharacterized protein</fullName>
    </submittedName>
</protein>
<gene>
    <name evidence="1" type="ORF">HERIO_745</name>
</gene>
<dbReference type="AlphaFoldDB" id="A0A1X0QCG0"/>
<sequence length="74" mass="8718">MSSEIGLIIKVYKDLTRYIIAVMYSSEVVLYVQNFNSSEIMPCYTITGNFTYITWDEEVPLLYVSDNYKTYLYT</sequence>
<dbReference type="Proteomes" id="UP000192356">
    <property type="component" value="Unassembled WGS sequence"/>
</dbReference>
<accession>A0A1X0QCG0</accession>
<reference evidence="1 2" key="1">
    <citation type="journal article" date="2017" name="Environ. Microbiol.">
        <title>Decay of the glycolytic pathway and adaptation to intranuclear parasitism within Enterocytozoonidae microsporidia.</title>
        <authorList>
            <person name="Wiredu Boakye D."/>
            <person name="Jaroenlak P."/>
            <person name="Prachumwat A."/>
            <person name="Williams T.A."/>
            <person name="Bateman K.S."/>
            <person name="Itsathitphaisarn O."/>
            <person name="Sritunyalucksana K."/>
            <person name="Paszkiewicz K.H."/>
            <person name="Moore K.A."/>
            <person name="Stentiford G.D."/>
            <person name="Williams B.A."/>
        </authorList>
    </citation>
    <scope>NUCLEOTIDE SEQUENCE [LARGE SCALE GENOMIC DNA]</scope>
    <source>
        <strain evidence="1 2">GB1</strain>
    </source>
</reference>
<proteinExistence type="predicted"/>